<evidence type="ECO:0000313" key="3">
    <source>
        <dbReference type="Proteomes" id="UP000604825"/>
    </source>
</evidence>
<keyword evidence="3" id="KW-1185">Reference proteome</keyword>
<feature type="compositionally biased region" description="Basic residues" evidence="1">
    <location>
        <begin position="75"/>
        <end position="104"/>
    </location>
</feature>
<feature type="region of interest" description="Disordered" evidence="1">
    <location>
        <begin position="1"/>
        <end position="28"/>
    </location>
</feature>
<dbReference type="Proteomes" id="UP000604825">
    <property type="component" value="Unassembled WGS sequence"/>
</dbReference>
<evidence type="ECO:0000256" key="1">
    <source>
        <dbReference type="SAM" id="MobiDB-lite"/>
    </source>
</evidence>
<reference evidence="2" key="1">
    <citation type="submission" date="2020-10" db="EMBL/GenBank/DDBJ databases">
        <authorList>
            <person name="Han B."/>
            <person name="Lu T."/>
            <person name="Zhao Q."/>
            <person name="Huang X."/>
            <person name="Zhao Y."/>
        </authorList>
    </citation>
    <scope>NUCLEOTIDE SEQUENCE</scope>
</reference>
<gene>
    <name evidence="2" type="ORF">NCGR_LOCUS10968</name>
</gene>
<name>A0A811N4Y0_9POAL</name>
<dbReference type="AlphaFoldDB" id="A0A811N4Y0"/>
<proteinExistence type="predicted"/>
<dbReference type="EMBL" id="CAJGYO010000003">
    <property type="protein sequence ID" value="CAD6216808.1"/>
    <property type="molecule type" value="Genomic_DNA"/>
</dbReference>
<evidence type="ECO:0000313" key="2">
    <source>
        <dbReference type="EMBL" id="CAD6216808.1"/>
    </source>
</evidence>
<comment type="caution">
    <text evidence="2">The sequence shown here is derived from an EMBL/GenBank/DDBJ whole genome shotgun (WGS) entry which is preliminary data.</text>
</comment>
<feature type="region of interest" description="Disordered" evidence="1">
    <location>
        <begin position="43"/>
        <end position="134"/>
    </location>
</feature>
<protein>
    <submittedName>
        <fullName evidence="2">Uncharacterized protein</fullName>
    </submittedName>
</protein>
<sequence>MAAPPSGAAEHAGREGAPPSGPCPYAADVGEEATVDAVAAEEATVEGVARRSRARSSSIGAPPPPRWPWGVATRSPRRGRGQGATIHHRRPHAPIKSRAKKGRQRLGASQRHTPRRCRGWGIGEGTSGEDTTNR</sequence>
<organism evidence="2 3">
    <name type="scientific">Miscanthus lutarioriparius</name>
    <dbReference type="NCBI Taxonomy" id="422564"/>
    <lineage>
        <taxon>Eukaryota</taxon>
        <taxon>Viridiplantae</taxon>
        <taxon>Streptophyta</taxon>
        <taxon>Embryophyta</taxon>
        <taxon>Tracheophyta</taxon>
        <taxon>Spermatophyta</taxon>
        <taxon>Magnoliopsida</taxon>
        <taxon>Liliopsida</taxon>
        <taxon>Poales</taxon>
        <taxon>Poaceae</taxon>
        <taxon>PACMAD clade</taxon>
        <taxon>Panicoideae</taxon>
        <taxon>Andropogonodae</taxon>
        <taxon>Andropogoneae</taxon>
        <taxon>Saccharinae</taxon>
        <taxon>Miscanthus</taxon>
    </lineage>
</organism>
<accession>A0A811N4Y0</accession>